<accession>A0A8J4V0H8</accession>
<evidence type="ECO:0000313" key="1">
    <source>
        <dbReference type="EMBL" id="KAF2075690.1"/>
    </source>
</evidence>
<dbReference type="EMBL" id="AJWJ01000089">
    <property type="protein sequence ID" value="KAF2075690.1"/>
    <property type="molecule type" value="Genomic_DNA"/>
</dbReference>
<reference evidence="1" key="1">
    <citation type="submission" date="2020-01" db="EMBL/GenBank/DDBJ databases">
        <title>Development of genomics and gene disruption for Polysphondylium violaceum indicates a role for the polyketide synthase stlB in stalk morphogenesis.</title>
        <authorList>
            <person name="Narita B."/>
            <person name="Kawabe Y."/>
            <person name="Kin K."/>
            <person name="Saito T."/>
            <person name="Gibbs R."/>
            <person name="Kuspa A."/>
            <person name="Muzny D."/>
            <person name="Queller D."/>
            <person name="Richards S."/>
            <person name="Strassman J."/>
            <person name="Sucgang R."/>
            <person name="Worley K."/>
            <person name="Schaap P."/>
        </authorList>
    </citation>
    <scope>NUCLEOTIDE SEQUENCE</scope>
    <source>
        <strain evidence="1">QSvi11</strain>
    </source>
</reference>
<sequence>MIYFYNQVTANRAFYVSVNKWGDAGETTPYKVNRNTSETWDRSDTRGFIVNIGNTSDVDDVSNKAFLVFDGSTVFTKNNGIFLTSGGITQKLMDLPPVSTQ</sequence>
<name>A0A8J4V0H8_9MYCE</name>
<comment type="caution">
    <text evidence="1">The sequence shown here is derived from an EMBL/GenBank/DDBJ whole genome shotgun (WGS) entry which is preliminary data.</text>
</comment>
<gene>
    <name evidence="1" type="ORF">CYY_003003</name>
</gene>
<protein>
    <submittedName>
        <fullName evidence="1">Uncharacterized protein</fullName>
    </submittedName>
</protein>
<evidence type="ECO:0000313" key="2">
    <source>
        <dbReference type="Proteomes" id="UP000695562"/>
    </source>
</evidence>
<keyword evidence="2" id="KW-1185">Reference proteome</keyword>
<proteinExistence type="predicted"/>
<dbReference type="Proteomes" id="UP000695562">
    <property type="component" value="Unassembled WGS sequence"/>
</dbReference>
<dbReference type="AlphaFoldDB" id="A0A8J4V0H8"/>
<organism evidence="1 2">
    <name type="scientific">Polysphondylium violaceum</name>
    <dbReference type="NCBI Taxonomy" id="133409"/>
    <lineage>
        <taxon>Eukaryota</taxon>
        <taxon>Amoebozoa</taxon>
        <taxon>Evosea</taxon>
        <taxon>Eumycetozoa</taxon>
        <taxon>Dictyostelia</taxon>
        <taxon>Dictyosteliales</taxon>
        <taxon>Dictyosteliaceae</taxon>
        <taxon>Polysphondylium</taxon>
    </lineage>
</organism>